<dbReference type="InterPro" id="IPR018746">
    <property type="entry name" value="DUF2298"/>
</dbReference>
<keyword evidence="1" id="KW-1133">Transmembrane helix</keyword>
<protein>
    <submittedName>
        <fullName evidence="2">Uncharacterized protein</fullName>
    </submittedName>
</protein>
<gene>
    <name evidence="2" type="ORF">DNFNHJIP_00333</name>
</gene>
<comment type="caution">
    <text evidence="2">The sequence shown here is derived from an EMBL/GenBank/DDBJ whole genome shotgun (WGS) entry which is preliminary data.</text>
</comment>
<sequence length="210" mass="24175">MSNIFYLCEWWLAIFILGAATYPISYRLFPALKDRYGFSKILGLSLFTYLSYLFSIDKTIIVFIVIIVFGFVVFQKLRLKLKLSLSCSFYEVLFAACFFLFALIRSFYSEINGAEKFMDFAILNAVFRAESFPPLDPWLSGEHLDFYYYFGHLMVSSLAKLTGTPVEVAYNLGLSMFFALAVTTATSLGYNLTNRRRYALLKAFFCGTFR</sequence>
<feature type="transmembrane region" description="Helical" evidence="1">
    <location>
        <begin position="12"/>
        <end position="29"/>
    </location>
</feature>
<organism evidence="2 3">
    <name type="scientific">Candidatus Argoarchaeum ethanivorans</name>
    <dbReference type="NCBI Taxonomy" id="2608793"/>
    <lineage>
        <taxon>Archaea</taxon>
        <taxon>Methanobacteriati</taxon>
        <taxon>Methanobacteriota</taxon>
        <taxon>Stenosarchaea group</taxon>
        <taxon>Methanomicrobia</taxon>
        <taxon>Methanosarcinales</taxon>
        <taxon>Methanosarcinales incertae sedis</taxon>
        <taxon>GOM Arc I cluster</taxon>
        <taxon>Candidatus Argoarchaeum</taxon>
    </lineage>
</organism>
<accession>A0A812A1P1</accession>
<evidence type="ECO:0000256" key="1">
    <source>
        <dbReference type="SAM" id="Phobius"/>
    </source>
</evidence>
<feature type="transmembrane region" description="Helical" evidence="1">
    <location>
        <begin position="60"/>
        <end position="77"/>
    </location>
</feature>
<dbReference type="EMBL" id="CAJHZY010000029">
    <property type="protein sequence ID" value="CAD7766932.1"/>
    <property type="molecule type" value="Genomic_DNA"/>
</dbReference>
<feature type="transmembrane region" description="Helical" evidence="1">
    <location>
        <begin position="89"/>
        <end position="108"/>
    </location>
</feature>
<proteinExistence type="predicted"/>
<evidence type="ECO:0000313" key="2">
    <source>
        <dbReference type="EMBL" id="CAD7766932.1"/>
    </source>
</evidence>
<name>A0A812A1P1_9EURY</name>
<dbReference type="AlphaFoldDB" id="A0A812A1P1"/>
<reference evidence="2" key="1">
    <citation type="submission" date="2020-12" db="EMBL/GenBank/DDBJ databases">
        <authorList>
            <person name="Hahn C.J."/>
            <person name="Laso-Perez R."/>
            <person name="Vulcano F."/>
            <person name="Vaziourakis K.-M."/>
            <person name="Stokke R."/>
            <person name="Steen I.H."/>
            <person name="Teske A."/>
            <person name="Boetius A."/>
            <person name="Liebeke M."/>
            <person name="Amann R."/>
            <person name="Knittel K."/>
        </authorList>
    </citation>
    <scope>NUCLEOTIDE SEQUENCE</scope>
    <source>
        <strain evidence="2">Gfbio:c6db26ca-90af-429b-aeed-0e3e8aed0b5e:GoM-Arc1_AMV-AAA_792_C10</strain>
    </source>
</reference>
<feature type="transmembrane region" description="Helical" evidence="1">
    <location>
        <begin position="168"/>
        <end position="192"/>
    </location>
</feature>
<dbReference type="PANTHER" id="PTHR10790:SF51">
    <property type="entry name" value="TETRATRICOPEPTIDE REPEAT PROTEIN"/>
    <property type="match status" value="1"/>
</dbReference>
<evidence type="ECO:0000313" key="3">
    <source>
        <dbReference type="Proteomes" id="UP000614580"/>
    </source>
</evidence>
<keyword evidence="1" id="KW-0812">Transmembrane</keyword>
<dbReference type="Pfam" id="PF10060">
    <property type="entry name" value="DUF2298"/>
    <property type="match status" value="1"/>
</dbReference>
<dbReference type="PANTHER" id="PTHR10790">
    <property type="entry name" value="TPR-DOMAIN CONTAINING PROTEIN"/>
    <property type="match status" value="1"/>
</dbReference>
<dbReference type="Proteomes" id="UP000614580">
    <property type="component" value="Unassembled WGS sequence"/>
</dbReference>
<keyword evidence="1" id="KW-0472">Membrane</keyword>